<organism evidence="3 4">
    <name type="scientific">Elaphomyces granulatus</name>
    <dbReference type="NCBI Taxonomy" id="519963"/>
    <lineage>
        <taxon>Eukaryota</taxon>
        <taxon>Fungi</taxon>
        <taxon>Dikarya</taxon>
        <taxon>Ascomycota</taxon>
        <taxon>Pezizomycotina</taxon>
        <taxon>Eurotiomycetes</taxon>
        <taxon>Eurotiomycetidae</taxon>
        <taxon>Eurotiales</taxon>
        <taxon>Elaphomycetaceae</taxon>
        <taxon>Elaphomyces</taxon>
    </lineage>
</organism>
<evidence type="ECO:0000313" key="4">
    <source>
        <dbReference type="Proteomes" id="UP000243515"/>
    </source>
</evidence>
<dbReference type="Pfam" id="PF20209">
    <property type="entry name" value="DUF6570"/>
    <property type="match status" value="1"/>
</dbReference>
<evidence type="ECO:0000313" key="3">
    <source>
        <dbReference type="EMBL" id="OXV11522.1"/>
    </source>
</evidence>
<feature type="compositionally biased region" description="Basic and acidic residues" evidence="1">
    <location>
        <begin position="198"/>
        <end position="207"/>
    </location>
</feature>
<reference evidence="3 4" key="1">
    <citation type="journal article" date="2015" name="Environ. Microbiol.">
        <title>Metagenome sequence of Elaphomyces granulatus from sporocarp tissue reveals Ascomycota ectomycorrhizal fingerprints of genome expansion and a Proteobacteria-rich microbiome.</title>
        <authorList>
            <person name="Quandt C.A."/>
            <person name="Kohler A."/>
            <person name="Hesse C.N."/>
            <person name="Sharpton T.J."/>
            <person name="Martin F."/>
            <person name="Spatafora J.W."/>
        </authorList>
    </citation>
    <scope>NUCLEOTIDE SEQUENCE [LARGE SCALE GENOMIC DNA]</scope>
    <source>
        <strain evidence="3 4">OSC145934</strain>
    </source>
</reference>
<name>A0A232M5A8_9EURO</name>
<feature type="region of interest" description="Disordered" evidence="1">
    <location>
        <begin position="187"/>
        <end position="207"/>
    </location>
</feature>
<sequence length="207" mass="23669">MQNEANIFDELPTLPQDANILILRPANQTEEEHSRHKRRFQRDFKVRRDAVEKWLRFLKNNHPDYRHITISCENLSALPEDGDVSGLVPVLEEDPEQDTALDMENAAAAADPRNGSTIEEELPLDVHSMVPNLNLDQTETQLITAEVRNKSYQKAAHILAPDIRSTPIDEVARTQRIFPMAFPTLYSWGDADPNSPRQRSEDTESFK</sequence>
<proteinExistence type="predicted"/>
<accession>A0A232M5A8</accession>
<dbReference type="InterPro" id="IPR046700">
    <property type="entry name" value="DUF6570"/>
</dbReference>
<gene>
    <name evidence="3" type="ORF">Egran_00717</name>
</gene>
<comment type="caution">
    <text evidence="3">The sequence shown here is derived from an EMBL/GenBank/DDBJ whole genome shotgun (WGS) entry which is preliminary data.</text>
</comment>
<dbReference type="AlphaFoldDB" id="A0A232M5A8"/>
<evidence type="ECO:0000259" key="2">
    <source>
        <dbReference type="Pfam" id="PF20209"/>
    </source>
</evidence>
<keyword evidence="4" id="KW-1185">Reference proteome</keyword>
<dbReference type="EMBL" id="NPHW01002441">
    <property type="protein sequence ID" value="OXV11522.1"/>
    <property type="molecule type" value="Genomic_DNA"/>
</dbReference>
<dbReference type="Proteomes" id="UP000243515">
    <property type="component" value="Unassembled WGS sequence"/>
</dbReference>
<dbReference type="OrthoDB" id="4368118at2759"/>
<protein>
    <recommendedName>
        <fullName evidence="2">DUF6570 domain-containing protein</fullName>
    </recommendedName>
</protein>
<evidence type="ECO:0000256" key="1">
    <source>
        <dbReference type="SAM" id="MobiDB-lite"/>
    </source>
</evidence>
<feature type="domain" description="DUF6570" evidence="2">
    <location>
        <begin position="6"/>
        <end position="75"/>
    </location>
</feature>